<dbReference type="EMBL" id="LAZR01021915">
    <property type="protein sequence ID" value="KKL83678.1"/>
    <property type="molecule type" value="Genomic_DNA"/>
</dbReference>
<organism evidence="1">
    <name type="scientific">marine sediment metagenome</name>
    <dbReference type="NCBI Taxonomy" id="412755"/>
    <lineage>
        <taxon>unclassified sequences</taxon>
        <taxon>metagenomes</taxon>
        <taxon>ecological metagenomes</taxon>
    </lineage>
</organism>
<gene>
    <name evidence="1" type="ORF">LCGC14_1972280</name>
</gene>
<evidence type="ECO:0000313" key="1">
    <source>
        <dbReference type="EMBL" id="KKL83678.1"/>
    </source>
</evidence>
<reference evidence="1" key="1">
    <citation type="journal article" date="2015" name="Nature">
        <title>Complex archaea that bridge the gap between prokaryotes and eukaryotes.</title>
        <authorList>
            <person name="Spang A."/>
            <person name="Saw J.H."/>
            <person name="Jorgensen S.L."/>
            <person name="Zaremba-Niedzwiedzka K."/>
            <person name="Martijn J."/>
            <person name="Lind A.E."/>
            <person name="van Eijk R."/>
            <person name="Schleper C."/>
            <person name="Guy L."/>
            <person name="Ettema T.J."/>
        </authorList>
    </citation>
    <scope>NUCLEOTIDE SEQUENCE</scope>
</reference>
<sequence>MMNLKVSMERQKCGVWVEMNKKINGFDKIGKLSDDVDTINKYFSYLRKKRRGDLNILLDKLEIDKFKSIDEKIIQELIRENLLVKDHLCTECHRCYDEMEDYYRNLPFIHLSYDTDSFFVTLFCSGCREKIMRKLFRRDI</sequence>
<name>A0A0F9FBT2_9ZZZZ</name>
<accession>A0A0F9FBT2</accession>
<dbReference type="AlphaFoldDB" id="A0A0F9FBT2"/>
<protein>
    <submittedName>
        <fullName evidence="1">Uncharacterized protein</fullName>
    </submittedName>
</protein>
<comment type="caution">
    <text evidence="1">The sequence shown here is derived from an EMBL/GenBank/DDBJ whole genome shotgun (WGS) entry which is preliminary data.</text>
</comment>
<proteinExistence type="predicted"/>